<dbReference type="SUPFAM" id="SSF81383">
    <property type="entry name" value="F-box domain"/>
    <property type="match status" value="1"/>
</dbReference>
<evidence type="ECO:0000313" key="2">
    <source>
        <dbReference type="EMBL" id="WOG93925.1"/>
    </source>
</evidence>
<proteinExistence type="predicted"/>
<dbReference type="NCBIfam" id="TIGR01640">
    <property type="entry name" value="F_box_assoc_1"/>
    <property type="match status" value="1"/>
</dbReference>
<reference evidence="2" key="2">
    <citation type="submission" date="2022-03" db="EMBL/GenBank/DDBJ databases">
        <title>Draft title - Genomic analysis of global carrot germplasm unveils the trajectory of domestication and the origin of high carotenoid orange carrot.</title>
        <authorList>
            <person name="Iorizzo M."/>
            <person name="Ellison S."/>
            <person name="Senalik D."/>
            <person name="Macko-Podgorni A."/>
            <person name="Grzebelus D."/>
            <person name="Bostan H."/>
            <person name="Rolling W."/>
            <person name="Curaba J."/>
            <person name="Simon P."/>
        </authorList>
    </citation>
    <scope>NUCLEOTIDE SEQUENCE</scope>
    <source>
        <tissue evidence="2">Leaf</tissue>
    </source>
</reference>
<dbReference type="InterPro" id="IPR036047">
    <property type="entry name" value="F-box-like_dom_sf"/>
</dbReference>
<dbReference type="PROSITE" id="PS50181">
    <property type="entry name" value="FBOX"/>
    <property type="match status" value="1"/>
</dbReference>
<feature type="domain" description="F-box" evidence="1">
    <location>
        <begin position="1"/>
        <end position="43"/>
    </location>
</feature>
<dbReference type="Pfam" id="PF07734">
    <property type="entry name" value="FBA_1"/>
    <property type="match status" value="1"/>
</dbReference>
<dbReference type="Proteomes" id="UP000077755">
    <property type="component" value="Chromosome 3"/>
</dbReference>
<dbReference type="InterPro" id="IPR050796">
    <property type="entry name" value="SCF_F-box_component"/>
</dbReference>
<keyword evidence="3" id="KW-1185">Reference proteome</keyword>
<dbReference type="PANTHER" id="PTHR31672">
    <property type="entry name" value="BNACNNG10540D PROTEIN"/>
    <property type="match status" value="1"/>
</dbReference>
<sequence length="383" mass="43206">MENLPLELNTNILTRLPVKTLGQLKCVSKPFKTLITTHHFSKTHLTKTPFKPQLLLSTSTLHTLNIFHQNHQSPPQPLPLQIPSYPFNLCGEAIQLVGSCNGLVCLYCPPNTYCLLNPTTREFRVLPDPGRFPGDARIRLSGFGYVEKCDDYMVVSIGTDNTGVGNSVIRVYPGRGDSWKTVVARVPFRVFPWVKPVYVNGVVHWLGFGGKFPPSNKIMGFDFAKEEFRVLPLSGDMNERGVKALGVLGGCVCVLLRDRALVLEMWMMMEYGDRESWIRTLSIGGSYSTDPITYIFPICYVEEKVLLLVDNETLVLYDPVVRVTECLAVKPRGRENTMDVIVYEESIVSPYGYICQDHLDRRNVAVKQKERYATSLTFTITLC</sequence>
<dbReference type="InterPro" id="IPR017451">
    <property type="entry name" value="F-box-assoc_interact_dom"/>
</dbReference>
<gene>
    <name evidence="2" type="ORF">DCAR_0313213</name>
</gene>
<dbReference type="InterPro" id="IPR006527">
    <property type="entry name" value="F-box-assoc_dom_typ1"/>
</dbReference>
<name>A0AAF0WTQ2_DAUCS</name>
<protein>
    <recommendedName>
        <fullName evidence="1">F-box domain-containing protein</fullName>
    </recommendedName>
</protein>
<dbReference type="Pfam" id="PF00646">
    <property type="entry name" value="F-box"/>
    <property type="match status" value="1"/>
</dbReference>
<dbReference type="SUPFAM" id="SSF50965">
    <property type="entry name" value="Galactose oxidase, central domain"/>
    <property type="match status" value="1"/>
</dbReference>
<reference evidence="2" key="1">
    <citation type="journal article" date="2016" name="Nat. Genet.">
        <title>A high-quality carrot genome assembly provides new insights into carotenoid accumulation and asterid genome evolution.</title>
        <authorList>
            <person name="Iorizzo M."/>
            <person name="Ellison S."/>
            <person name="Senalik D."/>
            <person name="Zeng P."/>
            <person name="Satapoomin P."/>
            <person name="Huang J."/>
            <person name="Bowman M."/>
            <person name="Iovene M."/>
            <person name="Sanseverino W."/>
            <person name="Cavagnaro P."/>
            <person name="Yildiz M."/>
            <person name="Macko-Podgorni A."/>
            <person name="Moranska E."/>
            <person name="Grzebelus E."/>
            <person name="Grzebelus D."/>
            <person name="Ashrafi H."/>
            <person name="Zheng Z."/>
            <person name="Cheng S."/>
            <person name="Spooner D."/>
            <person name="Van Deynze A."/>
            <person name="Simon P."/>
        </authorList>
    </citation>
    <scope>NUCLEOTIDE SEQUENCE</scope>
    <source>
        <tissue evidence="2">Leaf</tissue>
    </source>
</reference>
<dbReference type="PANTHER" id="PTHR31672:SF13">
    <property type="entry name" value="F-BOX PROTEIN CPR30-LIKE"/>
    <property type="match status" value="1"/>
</dbReference>
<evidence type="ECO:0000313" key="3">
    <source>
        <dbReference type="Proteomes" id="UP000077755"/>
    </source>
</evidence>
<dbReference type="InterPro" id="IPR011043">
    <property type="entry name" value="Gal_Oxase/kelch_b-propeller"/>
</dbReference>
<dbReference type="InterPro" id="IPR001810">
    <property type="entry name" value="F-box_dom"/>
</dbReference>
<dbReference type="AlphaFoldDB" id="A0AAF0WTQ2"/>
<evidence type="ECO:0000259" key="1">
    <source>
        <dbReference type="PROSITE" id="PS50181"/>
    </source>
</evidence>
<accession>A0AAF0WTQ2</accession>
<organism evidence="2 3">
    <name type="scientific">Daucus carota subsp. sativus</name>
    <name type="common">Carrot</name>
    <dbReference type="NCBI Taxonomy" id="79200"/>
    <lineage>
        <taxon>Eukaryota</taxon>
        <taxon>Viridiplantae</taxon>
        <taxon>Streptophyta</taxon>
        <taxon>Embryophyta</taxon>
        <taxon>Tracheophyta</taxon>
        <taxon>Spermatophyta</taxon>
        <taxon>Magnoliopsida</taxon>
        <taxon>eudicotyledons</taxon>
        <taxon>Gunneridae</taxon>
        <taxon>Pentapetalae</taxon>
        <taxon>asterids</taxon>
        <taxon>campanulids</taxon>
        <taxon>Apiales</taxon>
        <taxon>Apiaceae</taxon>
        <taxon>Apioideae</taxon>
        <taxon>Scandiceae</taxon>
        <taxon>Daucinae</taxon>
        <taxon>Daucus</taxon>
        <taxon>Daucus sect. Daucus</taxon>
    </lineage>
</organism>
<dbReference type="SMART" id="SM00256">
    <property type="entry name" value="FBOX"/>
    <property type="match status" value="1"/>
</dbReference>
<dbReference type="EMBL" id="CP093345">
    <property type="protein sequence ID" value="WOG93925.1"/>
    <property type="molecule type" value="Genomic_DNA"/>
</dbReference>